<gene>
    <name evidence="2" type="ORF">SAMN06269173_11169</name>
</gene>
<organism evidence="2 3">
    <name type="scientific">Hymenobacter mucosus</name>
    <dbReference type="NCBI Taxonomy" id="1411120"/>
    <lineage>
        <taxon>Bacteria</taxon>
        <taxon>Pseudomonadati</taxon>
        <taxon>Bacteroidota</taxon>
        <taxon>Cytophagia</taxon>
        <taxon>Cytophagales</taxon>
        <taxon>Hymenobacteraceae</taxon>
        <taxon>Hymenobacter</taxon>
    </lineage>
</organism>
<accession>A0A239A8S5</accession>
<name>A0A239A8S5_9BACT</name>
<evidence type="ECO:0000313" key="3">
    <source>
        <dbReference type="Proteomes" id="UP000198310"/>
    </source>
</evidence>
<sequence>MKPPHGIQAFHGTPPVTGRPAATPARVVQVGPPATTTPPKRTHLTEPLLSVRLPNRVTLSAELVKQVNDALRGPGETLQNQRTRFGLASPVELVPAARNLSGVWYLDVRATAGRRLPKTPGSRYEFATSHHLAPGHFSRPMAIGQPHQMRSRLSFRLGEQVVPGYFALVAM</sequence>
<dbReference type="RefSeq" id="WP_143437214.1">
    <property type="nucleotide sequence ID" value="NZ_FZNS01000011.1"/>
</dbReference>
<dbReference type="Proteomes" id="UP000198310">
    <property type="component" value="Unassembled WGS sequence"/>
</dbReference>
<dbReference type="EMBL" id="FZNS01000011">
    <property type="protein sequence ID" value="SNR92017.1"/>
    <property type="molecule type" value="Genomic_DNA"/>
</dbReference>
<proteinExistence type="predicted"/>
<feature type="region of interest" description="Disordered" evidence="1">
    <location>
        <begin position="1"/>
        <end position="23"/>
    </location>
</feature>
<evidence type="ECO:0000256" key="1">
    <source>
        <dbReference type="SAM" id="MobiDB-lite"/>
    </source>
</evidence>
<dbReference type="AlphaFoldDB" id="A0A239A8S5"/>
<protein>
    <submittedName>
        <fullName evidence="2">Uncharacterized protein</fullName>
    </submittedName>
</protein>
<keyword evidence="3" id="KW-1185">Reference proteome</keyword>
<evidence type="ECO:0000313" key="2">
    <source>
        <dbReference type="EMBL" id="SNR92017.1"/>
    </source>
</evidence>
<reference evidence="3" key="1">
    <citation type="submission" date="2017-06" db="EMBL/GenBank/DDBJ databases">
        <authorList>
            <person name="Varghese N."/>
            <person name="Submissions S."/>
        </authorList>
    </citation>
    <scope>NUCLEOTIDE SEQUENCE [LARGE SCALE GENOMIC DNA]</scope>
    <source>
        <strain evidence="3">DSM 28041</strain>
    </source>
</reference>